<evidence type="ECO:0000313" key="1">
    <source>
        <dbReference type="Proteomes" id="UP000887575"/>
    </source>
</evidence>
<protein>
    <submittedName>
        <fullName evidence="2">Uncharacterized protein</fullName>
    </submittedName>
</protein>
<keyword evidence="1" id="KW-1185">Reference proteome</keyword>
<name>A0AAF3EP05_9BILA</name>
<organism evidence="1 2">
    <name type="scientific">Mesorhabditis belari</name>
    <dbReference type="NCBI Taxonomy" id="2138241"/>
    <lineage>
        <taxon>Eukaryota</taxon>
        <taxon>Metazoa</taxon>
        <taxon>Ecdysozoa</taxon>
        <taxon>Nematoda</taxon>
        <taxon>Chromadorea</taxon>
        <taxon>Rhabditida</taxon>
        <taxon>Rhabditina</taxon>
        <taxon>Rhabditomorpha</taxon>
        <taxon>Rhabditoidea</taxon>
        <taxon>Rhabditidae</taxon>
        <taxon>Mesorhabditinae</taxon>
        <taxon>Mesorhabditis</taxon>
    </lineage>
</organism>
<accession>A0AAF3EP05</accession>
<dbReference type="Proteomes" id="UP000887575">
    <property type="component" value="Unassembled WGS sequence"/>
</dbReference>
<dbReference type="WBParaSite" id="MBELARI_LOCUS158">
    <property type="protein sequence ID" value="MBELARI_LOCUS158"/>
    <property type="gene ID" value="MBELARI_LOCUS158"/>
</dbReference>
<proteinExistence type="predicted"/>
<evidence type="ECO:0000313" key="2">
    <source>
        <dbReference type="WBParaSite" id="MBELARI_LOCUS158"/>
    </source>
</evidence>
<sequence length="158" mass="17834">MRNGEEEPSTYQKIFLVYKKFPEFANRGNNDADFQLGIVGPMLGFQKNEEQAEIDCRHDSIMMEKHMAHSAQENQGRKMIQTSEQRFAPIDVGQNVLMPIPCVYRPKIEPRNLMGVVTAPASLYGIKSTENQWIPVTDELLLGQHRSLGAKVTLIACA</sequence>
<reference evidence="2" key="1">
    <citation type="submission" date="2024-02" db="UniProtKB">
        <authorList>
            <consortium name="WormBaseParasite"/>
        </authorList>
    </citation>
    <scope>IDENTIFICATION</scope>
</reference>
<dbReference type="AlphaFoldDB" id="A0AAF3EP05"/>